<proteinExistence type="inferred from homology"/>
<evidence type="ECO:0000256" key="2">
    <source>
        <dbReference type="ARBA" id="ARBA00022795"/>
    </source>
</evidence>
<dbReference type="PANTHER" id="PTHR39190">
    <property type="entry name" value="FLAGELLAR ASSEMBLY FACTOR FLIW"/>
    <property type="match status" value="1"/>
</dbReference>
<keyword evidence="5" id="KW-0969">Cilium</keyword>
<comment type="function">
    <text evidence="4">Acts as an anti-CsrA protein, binds CsrA and prevents it from repressing translation of its target genes, one of which is flagellin. Binds to flagellin and participates in the assembly of the flagellum.</text>
</comment>
<dbReference type="SUPFAM" id="SSF141457">
    <property type="entry name" value="BH3618-like"/>
    <property type="match status" value="1"/>
</dbReference>
<comment type="similarity">
    <text evidence="4">Belongs to the FliW family.</text>
</comment>
<reference evidence="5" key="1">
    <citation type="submission" date="2022-08" db="EMBL/GenBank/DDBJ databases">
        <title>Draft genome sequence of Lysinibacillus sp. strain KH24.</title>
        <authorList>
            <person name="Kanbe H."/>
            <person name="Itoh H."/>
        </authorList>
    </citation>
    <scope>NUCLEOTIDE SEQUENCE</scope>
    <source>
        <strain evidence="5">KH24</strain>
    </source>
</reference>
<evidence type="ECO:0000256" key="3">
    <source>
        <dbReference type="ARBA" id="ARBA00022845"/>
    </source>
</evidence>
<evidence type="ECO:0000256" key="4">
    <source>
        <dbReference type="HAMAP-Rule" id="MF_01185"/>
    </source>
</evidence>
<dbReference type="InterPro" id="IPR024046">
    <property type="entry name" value="Flagellar_assmbl_FliW_dom_sf"/>
</dbReference>
<evidence type="ECO:0000313" key="5">
    <source>
        <dbReference type="EMBL" id="GLC87830.1"/>
    </source>
</evidence>
<dbReference type="PANTHER" id="PTHR39190:SF1">
    <property type="entry name" value="FLAGELLAR ASSEMBLY FACTOR FLIW"/>
    <property type="match status" value="1"/>
</dbReference>
<keyword evidence="3 4" id="KW-0810">Translation regulation</keyword>
<keyword evidence="5" id="KW-0282">Flagellum</keyword>
<keyword evidence="1 4" id="KW-0963">Cytoplasm</keyword>
<comment type="subunit">
    <text evidence="4">Interacts with translational regulator CsrA and flagellin(s).</text>
</comment>
<dbReference type="HAMAP" id="MF_01185">
    <property type="entry name" value="FliW"/>
    <property type="match status" value="1"/>
</dbReference>
<dbReference type="InterPro" id="IPR003775">
    <property type="entry name" value="Flagellar_assembly_factor_FliW"/>
</dbReference>
<keyword evidence="2 4" id="KW-1005">Bacterial flagellum biogenesis</keyword>
<name>A0ABQ5NHQ6_9BACI</name>
<dbReference type="RefSeq" id="WP_264987545.1">
    <property type="nucleotide sequence ID" value="NZ_BRZA01000001.1"/>
</dbReference>
<dbReference type="Gene3D" id="2.30.290.10">
    <property type="entry name" value="BH3618-like"/>
    <property type="match status" value="1"/>
</dbReference>
<dbReference type="EMBL" id="BRZA01000001">
    <property type="protein sequence ID" value="GLC87830.1"/>
    <property type="molecule type" value="Genomic_DNA"/>
</dbReference>
<keyword evidence="4" id="KW-0143">Chaperone</keyword>
<protein>
    <recommendedName>
        <fullName evidence="4">Flagellar assembly factor FliW</fullName>
    </recommendedName>
</protein>
<keyword evidence="5" id="KW-0966">Cell projection</keyword>
<evidence type="ECO:0000256" key="1">
    <source>
        <dbReference type="ARBA" id="ARBA00022490"/>
    </source>
</evidence>
<dbReference type="NCBIfam" id="NF009793">
    <property type="entry name" value="PRK13285.1-1"/>
    <property type="match status" value="1"/>
</dbReference>
<accession>A0ABQ5NHQ6</accession>
<gene>
    <name evidence="4 5" type="primary">fliW</name>
    <name evidence="5" type="ORF">LYSBPC_09570</name>
</gene>
<comment type="subcellular location">
    <subcellularLocation>
        <location evidence="4">Cytoplasm</location>
    </subcellularLocation>
</comment>
<sequence>MNIETKFLGTVEIQEQDILTFTAGLPGFPDAQKFVLLPLDADLPLVVLQSIEQQELSFILAYPFAFKKDYAFDINEDEKIDLQIEQEEDVIAYAILTLKETFQESTMNLLAPVIVNTVKKLGKQIVLQDSTSYPLRHPIGSMEGSAD</sequence>
<dbReference type="Proteomes" id="UP001065593">
    <property type="component" value="Unassembled WGS sequence"/>
</dbReference>
<dbReference type="Pfam" id="PF02623">
    <property type="entry name" value="FliW"/>
    <property type="match status" value="1"/>
</dbReference>
<keyword evidence="6" id="KW-1185">Reference proteome</keyword>
<organism evidence="5 6">
    <name type="scientific">Lysinibacillus piscis</name>
    <dbReference type="NCBI Taxonomy" id="2518931"/>
    <lineage>
        <taxon>Bacteria</taxon>
        <taxon>Bacillati</taxon>
        <taxon>Bacillota</taxon>
        <taxon>Bacilli</taxon>
        <taxon>Bacillales</taxon>
        <taxon>Bacillaceae</taxon>
        <taxon>Lysinibacillus</taxon>
    </lineage>
</organism>
<evidence type="ECO:0000313" key="6">
    <source>
        <dbReference type="Proteomes" id="UP001065593"/>
    </source>
</evidence>
<comment type="caution">
    <text evidence="5">The sequence shown here is derived from an EMBL/GenBank/DDBJ whole genome shotgun (WGS) entry which is preliminary data.</text>
</comment>